<sequence length="589" mass="65314">MGGPAAVHIEGGQGYAHLVDQSRPWWKNRRLLSLNGWILLLLITSTTNGYDGSMMNGLQSLDQWRTAFDNPTAGMLGLLNAIQNIGCLAAYPFSPYVADGFGRRTAVALGAFIMCVATIIQTASHSVGMFIGARFMIGFGLTFAASSAPVLVTEIAYPAQRGPVTSPLQHVMHYVSASVINEGMWLNKGNLDTSAAWTTFGTFHIPSSWSWRIPSALQALPSVFQVCLIWFVPESPRWLYSKGREEEALKILAYYHGNGDRNHPIVEYEFEEIRQAIALDREAAQVGWLTLIKTPGNRRRLRIMIAIAFFSQWSGNNLISYYMNKTLTAIGVVDPTTQLLINGLLNVFNFLIATTAGLLCDRVGRRPLFIASTVGMFVFWTLQTACFALYSVRGNLAAAHTFIGMICFSPVLRIFVSSSFPSYGLQTDAGVDDIAFTPLLASYNIEILPFAIRAKGYTVFSFSVTISLIFNQYVNPIALEALGWKYYLVYVCWLGFEVIFMYIYVVETKNRTLEETAALFDGPDAAAKLEEDAKREARLAAANSEDGSLKDKASDHIIEEEGSRRALAADDNSAHPQDFMHVHSQFWRP</sequence>
<dbReference type="EMBL" id="JANHOG010001510">
    <property type="protein sequence ID" value="KAJ3535889.1"/>
    <property type="molecule type" value="Genomic_DNA"/>
</dbReference>
<evidence type="ECO:0000313" key="1">
    <source>
        <dbReference type="EMBL" id="KAJ3535889.1"/>
    </source>
</evidence>
<comment type="caution">
    <text evidence="1">The sequence shown here is derived from an EMBL/GenBank/DDBJ whole genome shotgun (WGS) entry which is preliminary data.</text>
</comment>
<keyword evidence="2" id="KW-1185">Reference proteome</keyword>
<evidence type="ECO:0000313" key="2">
    <source>
        <dbReference type="Proteomes" id="UP001148662"/>
    </source>
</evidence>
<reference evidence="1" key="1">
    <citation type="submission" date="2022-07" db="EMBL/GenBank/DDBJ databases">
        <title>Genome Sequence of Phlebia brevispora.</title>
        <authorList>
            <person name="Buettner E."/>
        </authorList>
    </citation>
    <scope>NUCLEOTIDE SEQUENCE</scope>
    <source>
        <strain evidence="1">MPL23</strain>
    </source>
</reference>
<gene>
    <name evidence="1" type="ORF">NM688_g6914</name>
</gene>
<protein>
    <submittedName>
        <fullName evidence="1">Uncharacterized protein</fullName>
    </submittedName>
</protein>
<dbReference type="Proteomes" id="UP001148662">
    <property type="component" value="Unassembled WGS sequence"/>
</dbReference>
<organism evidence="1 2">
    <name type="scientific">Phlebia brevispora</name>
    <dbReference type="NCBI Taxonomy" id="194682"/>
    <lineage>
        <taxon>Eukaryota</taxon>
        <taxon>Fungi</taxon>
        <taxon>Dikarya</taxon>
        <taxon>Basidiomycota</taxon>
        <taxon>Agaricomycotina</taxon>
        <taxon>Agaricomycetes</taxon>
        <taxon>Polyporales</taxon>
        <taxon>Meruliaceae</taxon>
        <taxon>Phlebia</taxon>
    </lineage>
</organism>
<proteinExistence type="predicted"/>
<name>A0ACC1SB00_9APHY</name>
<accession>A0ACC1SB00</accession>